<keyword evidence="2" id="KW-0732">Signal</keyword>
<evidence type="ECO:0000256" key="1">
    <source>
        <dbReference type="SAM" id="Phobius"/>
    </source>
</evidence>
<name>A0ABV8WT44_9BACI</name>
<evidence type="ECO:0000313" key="4">
    <source>
        <dbReference type="Proteomes" id="UP001595882"/>
    </source>
</evidence>
<reference evidence="4" key="1">
    <citation type="journal article" date="2019" name="Int. J. Syst. Evol. Microbiol.">
        <title>The Global Catalogue of Microorganisms (GCM) 10K type strain sequencing project: providing services to taxonomists for standard genome sequencing and annotation.</title>
        <authorList>
            <consortium name="The Broad Institute Genomics Platform"/>
            <consortium name="The Broad Institute Genome Sequencing Center for Infectious Disease"/>
            <person name="Wu L."/>
            <person name="Ma J."/>
        </authorList>
    </citation>
    <scope>NUCLEOTIDE SEQUENCE [LARGE SCALE GENOMIC DNA]</scope>
    <source>
        <strain evidence="4">CCUG 37865</strain>
    </source>
</reference>
<feature type="signal peptide" evidence="2">
    <location>
        <begin position="1"/>
        <end position="18"/>
    </location>
</feature>
<keyword evidence="1" id="KW-0812">Transmembrane</keyword>
<accession>A0ABV8WT44</accession>
<dbReference type="Proteomes" id="UP001595882">
    <property type="component" value="Unassembled WGS sequence"/>
</dbReference>
<comment type="caution">
    <text evidence="3">The sequence shown here is derived from an EMBL/GenBank/DDBJ whole genome shotgun (WGS) entry which is preliminary data.</text>
</comment>
<feature type="chain" id="PRO_5047028367" evidence="2">
    <location>
        <begin position="19"/>
        <end position="99"/>
    </location>
</feature>
<dbReference type="RefSeq" id="WP_390249360.1">
    <property type="nucleotide sequence ID" value="NZ_JBHSDT010000003.1"/>
</dbReference>
<protein>
    <submittedName>
        <fullName evidence="3">Uncharacterized protein</fullName>
    </submittedName>
</protein>
<evidence type="ECO:0000256" key="2">
    <source>
        <dbReference type="SAM" id="SignalP"/>
    </source>
</evidence>
<gene>
    <name evidence="3" type="ORF">ACFOY7_03305</name>
</gene>
<sequence>MKKLIALALIFLIIFAPAQLYENNSTEHAVNLKTVKDIQDKELHPTNNGSDKYINNYIPIILLLVVAICYQSLIIHYLFIQRTLTARFYQSNYLILSHQ</sequence>
<keyword evidence="1" id="KW-1133">Transmembrane helix</keyword>
<organism evidence="3 4">
    <name type="scientific">Gracilibacillus xinjiangensis</name>
    <dbReference type="NCBI Taxonomy" id="1193282"/>
    <lineage>
        <taxon>Bacteria</taxon>
        <taxon>Bacillati</taxon>
        <taxon>Bacillota</taxon>
        <taxon>Bacilli</taxon>
        <taxon>Bacillales</taxon>
        <taxon>Bacillaceae</taxon>
        <taxon>Gracilibacillus</taxon>
    </lineage>
</organism>
<keyword evidence="4" id="KW-1185">Reference proteome</keyword>
<feature type="transmembrane region" description="Helical" evidence="1">
    <location>
        <begin position="57"/>
        <end position="80"/>
    </location>
</feature>
<proteinExistence type="predicted"/>
<keyword evidence="1" id="KW-0472">Membrane</keyword>
<evidence type="ECO:0000313" key="3">
    <source>
        <dbReference type="EMBL" id="MFC4402098.1"/>
    </source>
</evidence>
<dbReference type="EMBL" id="JBHSDT010000003">
    <property type="protein sequence ID" value="MFC4402098.1"/>
    <property type="molecule type" value="Genomic_DNA"/>
</dbReference>